<protein>
    <submittedName>
        <fullName evidence="7">Prefoldin subunit 2</fullName>
    </submittedName>
</protein>
<comment type="similarity">
    <text evidence="1">Belongs to the prefoldin subunit beta family.</text>
</comment>
<accession>A0A0N5ARP6</accession>
<name>A0A0N5ARP6_9BILA</name>
<proteinExistence type="inferred from homology"/>
<dbReference type="InterPro" id="IPR027235">
    <property type="entry name" value="PFD2"/>
</dbReference>
<keyword evidence="3" id="KW-0143">Chaperone</keyword>
<dbReference type="InterPro" id="IPR009053">
    <property type="entry name" value="Prefoldin"/>
</dbReference>
<dbReference type="GO" id="GO:0016272">
    <property type="term" value="C:prefoldin complex"/>
    <property type="evidence" value="ECO:0007669"/>
    <property type="project" value="InterPro"/>
</dbReference>
<dbReference type="Gene3D" id="1.10.287.370">
    <property type="match status" value="1"/>
</dbReference>
<dbReference type="Pfam" id="PF01920">
    <property type="entry name" value="Prefoldin_2"/>
    <property type="match status" value="1"/>
</dbReference>
<evidence type="ECO:0000256" key="3">
    <source>
        <dbReference type="ARBA" id="ARBA00023186"/>
    </source>
</evidence>
<evidence type="ECO:0000313" key="7">
    <source>
        <dbReference type="WBParaSite" id="SMUV_0000743801-mRNA-1"/>
    </source>
</evidence>
<dbReference type="Proteomes" id="UP000046393">
    <property type="component" value="Unplaced"/>
</dbReference>
<dbReference type="STRING" id="451379.A0A0N5ARP6"/>
<feature type="coiled-coil region" evidence="5">
    <location>
        <begin position="5"/>
        <end position="56"/>
    </location>
</feature>
<evidence type="ECO:0000256" key="4">
    <source>
        <dbReference type="ARBA" id="ARBA00024667"/>
    </source>
</evidence>
<sequence>MSALNAKELSEKQEVLEKFQRLREQQQEIASQMHSIDEDRREHKRVLEVLKEMEATRKCYRLVGESTLVEYKVGDVLDILGGSLMNLNKGYDVMQEQLVSKGKELNEFREKNNIRIVTEKEALELGQAGDTTSSK</sequence>
<dbReference type="InterPro" id="IPR002777">
    <property type="entry name" value="PFD_beta-like"/>
</dbReference>
<reference evidence="7" key="1">
    <citation type="submission" date="2017-02" db="UniProtKB">
        <authorList>
            <consortium name="WormBaseParasite"/>
        </authorList>
    </citation>
    <scope>IDENTIFICATION</scope>
</reference>
<dbReference type="CDD" id="cd23163">
    <property type="entry name" value="Prefoldin_2"/>
    <property type="match status" value="1"/>
</dbReference>
<dbReference type="WBParaSite" id="SMUV_0000743801-mRNA-1">
    <property type="protein sequence ID" value="SMUV_0000743801-mRNA-1"/>
    <property type="gene ID" value="SMUV_0000743801"/>
</dbReference>
<dbReference type="GO" id="GO:0051082">
    <property type="term" value="F:unfolded protein binding"/>
    <property type="evidence" value="ECO:0007669"/>
    <property type="project" value="InterPro"/>
</dbReference>
<evidence type="ECO:0000256" key="5">
    <source>
        <dbReference type="SAM" id="Coils"/>
    </source>
</evidence>
<dbReference type="PANTHER" id="PTHR13303">
    <property type="entry name" value="PREFOLDIN SUBUNIT 2"/>
    <property type="match status" value="1"/>
</dbReference>
<organism evidence="6 7">
    <name type="scientific">Syphacia muris</name>
    <dbReference type="NCBI Taxonomy" id="451379"/>
    <lineage>
        <taxon>Eukaryota</taxon>
        <taxon>Metazoa</taxon>
        <taxon>Ecdysozoa</taxon>
        <taxon>Nematoda</taxon>
        <taxon>Chromadorea</taxon>
        <taxon>Rhabditida</taxon>
        <taxon>Spirurina</taxon>
        <taxon>Oxyuridomorpha</taxon>
        <taxon>Oxyuroidea</taxon>
        <taxon>Oxyuridae</taxon>
        <taxon>Syphacia</taxon>
    </lineage>
</organism>
<dbReference type="AlphaFoldDB" id="A0A0N5ARP6"/>
<evidence type="ECO:0000256" key="1">
    <source>
        <dbReference type="ARBA" id="ARBA00008045"/>
    </source>
</evidence>
<evidence type="ECO:0000256" key="2">
    <source>
        <dbReference type="ARBA" id="ARBA00011695"/>
    </source>
</evidence>
<dbReference type="GO" id="GO:0006457">
    <property type="term" value="P:protein folding"/>
    <property type="evidence" value="ECO:0007669"/>
    <property type="project" value="InterPro"/>
</dbReference>
<comment type="subunit">
    <text evidence="2">Heterohexamer of two PFD-alpha type and four PFD-beta type subunits.</text>
</comment>
<evidence type="ECO:0000313" key="6">
    <source>
        <dbReference type="Proteomes" id="UP000046393"/>
    </source>
</evidence>
<comment type="function">
    <text evidence="4">Binds specifically to cytosolic chaperonin (c-CPN) and transfers target proteins to it. Binds to nascent polypeptide chain and promotes folding in an environment in which there are many competing pathways for nonnative proteins.</text>
</comment>
<keyword evidence="6" id="KW-1185">Reference proteome</keyword>
<keyword evidence="5" id="KW-0175">Coiled coil</keyword>
<dbReference type="SUPFAM" id="SSF46579">
    <property type="entry name" value="Prefoldin"/>
    <property type="match status" value="1"/>
</dbReference>